<dbReference type="InterPro" id="IPR007039">
    <property type="entry name" value="TrbC/VirB2"/>
</dbReference>
<reference evidence="3" key="1">
    <citation type="journal article" date="2019" name="Int. J. Syst. Evol. Microbiol.">
        <title>The Global Catalogue of Microorganisms (GCM) 10K type strain sequencing project: providing services to taxonomists for standard genome sequencing and annotation.</title>
        <authorList>
            <consortium name="The Broad Institute Genomics Platform"/>
            <consortium name="The Broad Institute Genome Sequencing Center for Infectious Disease"/>
            <person name="Wu L."/>
            <person name="Ma J."/>
        </authorList>
    </citation>
    <scope>NUCLEOTIDE SEQUENCE [LARGE SCALE GENOMIC DNA]</scope>
    <source>
        <strain evidence="3">JCM 12125</strain>
    </source>
</reference>
<sequence length="106" mass="10710">MTAPSGSPSLPRQLGAGASIALTLTFGLAEPAFAQDVGGFLQNFVDMLTGNNARLLAVAAVVIVGFLWMFGLFDLRRAAIVVLGIVVVFGAAEIVDMITGGAGGGT</sequence>
<keyword evidence="3" id="KW-1185">Reference proteome</keyword>
<dbReference type="RefSeq" id="WP_374039596.1">
    <property type="nucleotide sequence ID" value="NZ_CP169083.1"/>
</dbReference>
<organism evidence="2 3">
    <name type="scientific">Brevundimonas staleyi</name>
    <dbReference type="NCBI Taxonomy" id="74326"/>
    <lineage>
        <taxon>Bacteria</taxon>
        <taxon>Pseudomonadati</taxon>
        <taxon>Pseudomonadota</taxon>
        <taxon>Alphaproteobacteria</taxon>
        <taxon>Caulobacterales</taxon>
        <taxon>Caulobacteraceae</taxon>
        <taxon>Brevundimonas</taxon>
    </lineage>
</organism>
<keyword evidence="1" id="KW-1133">Transmembrane helix</keyword>
<feature type="transmembrane region" description="Helical" evidence="1">
    <location>
        <begin position="53"/>
        <end position="73"/>
    </location>
</feature>
<comment type="caution">
    <text evidence="2">The sequence shown here is derived from an EMBL/GenBank/DDBJ whole genome shotgun (WGS) entry which is preliminary data.</text>
</comment>
<protein>
    <submittedName>
        <fullName evidence="2">TrbC/VirB2 family protein</fullName>
    </submittedName>
</protein>
<evidence type="ECO:0000313" key="3">
    <source>
        <dbReference type="Proteomes" id="UP001596152"/>
    </source>
</evidence>
<evidence type="ECO:0000256" key="1">
    <source>
        <dbReference type="SAM" id="Phobius"/>
    </source>
</evidence>
<dbReference type="Proteomes" id="UP001596152">
    <property type="component" value="Unassembled WGS sequence"/>
</dbReference>
<keyword evidence="1" id="KW-0472">Membrane</keyword>
<keyword evidence="1" id="KW-0812">Transmembrane</keyword>
<evidence type="ECO:0000313" key="2">
    <source>
        <dbReference type="EMBL" id="MFC5342876.1"/>
    </source>
</evidence>
<name>A0ABW0FNB6_9CAUL</name>
<dbReference type="EMBL" id="JBHSLF010000006">
    <property type="protein sequence ID" value="MFC5342876.1"/>
    <property type="molecule type" value="Genomic_DNA"/>
</dbReference>
<accession>A0ABW0FNB6</accession>
<dbReference type="Pfam" id="PF04956">
    <property type="entry name" value="TrbC"/>
    <property type="match status" value="1"/>
</dbReference>
<gene>
    <name evidence="2" type="ORF">ACFPIE_03055</name>
</gene>
<proteinExistence type="predicted"/>
<feature type="transmembrane region" description="Helical" evidence="1">
    <location>
        <begin position="80"/>
        <end position="102"/>
    </location>
</feature>